<name>A0A553ZZ29_9BACI</name>
<feature type="transmembrane region" description="Helical" evidence="1">
    <location>
        <begin position="31"/>
        <end position="55"/>
    </location>
</feature>
<evidence type="ECO:0000313" key="3">
    <source>
        <dbReference type="Proteomes" id="UP000318521"/>
    </source>
</evidence>
<organism evidence="2 3">
    <name type="scientific">Alkalicoccobacillus porphyridii</name>
    <dbReference type="NCBI Taxonomy" id="2597270"/>
    <lineage>
        <taxon>Bacteria</taxon>
        <taxon>Bacillati</taxon>
        <taxon>Bacillota</taxon>
        <taxon>Bacilli</taxon>
        <taxon>Bacillales</taxon>
        <taxon>Bacillaceae</taxon>
        <taxon>Alkalicoccobacillus</taxon>
    </lineage>
</organism>
<keyword evidence="1" id="KW-0812">Transmembrane</keyword>
<evidence type="ECO:0000313" key="2">
    <source>
        <dbReference type="EMBL" id="TSB46709.1"/>
    </source>
</evidence>
<feature type="transmembrane region" description="Helical" evidence="1">
    <location>
        <begin position="61"/>
        <end position="84"/>
    </location>
</feature>
<dbReference type="RefSeq" id="WP_143848604.1">
    <property type="nucleotide sequence ID" value="NZ_VLXZ01000005.1"/>
</dbReference>
<feature type="transmembrane region" description="Helical" evidence="1">
    <location>
        <begin position="150"/>
        <end position="169"/>
    </location>
</feature>
<dbReference type="OrthoDB" id="2877576at2"/>
<keyword evidence="3" id="KW-1185">Reference proteome</keyword>
<feature type="transmembrane region" description="Helical" evidence="1">
    <location>
        <begin position="6"/>
        <end position="24"/>
    </location>
</feature>
<protein>
    <submittedName>
        <fullName evidence="2">Uncharacterized protein</fullName>
    </submittedName>
</protein>
<reference evidence="2 3" key="1">
    <citation type="submission" date="2019-07" db="EMBL/GenBank/DDBJ databases">
        <authorList>
            <person name="Park Y.J."/>
            <person name="Jeong S.E."/>
            <person name="Jung H.S."/>
        </authorList>
    </citation>
    <scope>NUCLEOTIDE SEQUENCE [LARGE SCALE GENOMIC DNA]</scope>
    <source>
        <strain evidence="3">P16(2019)</strain>
    </source>
</reference>
<dbReference type="EMBL" id="VLXZ01000005">
    <property type="protein sequence ID" value="TSB46709.1"/>
    <property type="molecule type" value="Genomic_DNA"/>
</dbReference>
<dbReference type="Proteomes" id="UP000318521">
    <property type="component" value="Unassembled WGS sequence"/>
</dbReference>
<comment type="caution">
    <text evidence="2">The sequence shown here is derived from an EMBL/GenBank/DDBJ whole genome shotgun (WGS) entry which is preliminary data.</text>
</comment>
<dbReference type="AlphaFoldDB" id="A0A553ZZ29"/>
<feature type="transmembrane region" description="Helical" evidence="1">
    <location>
        <begin position="96"/>
        <end position="114"/>
    </location>
</feature>
<evidence type="ECO:0000256" key="1">
    <source>
        <dbReference type="SAM" id="Phobius"/>
    </source>
</evidence>
<keyword evidence="1" id="KW-0472">Membrane</keyword>
<sequence>MWVFLTIFLFVFSIGIAIGGLLAGPRVLPPFIQIGILTGLFFIFSYAGMFIGVVFTPFFGFGFIDFFLAICCLLVLIAILTRFHPIYGFFPPHEKTIVCLLAVLFFLIGFQWGVIGYRTFFTLFMSMVFFLAIAIGLLIQIHIRQKLWRFAYISFLPLIWLLFVTLFKLL</sequence>
<proteinExistence type="predicted"/>
<gene>
    <name evidence="2" type="ORF">FN960_10160</name>
</gene>
<keyword evidence="1" id="KW-1133">Transmembrane helix</keyword>
<feature type="transmembrane region" description="Helical" evidence="1">
    <location>
        <begin position="120"/>
        <end position="138"/>
    </location>
</feature>
<accession>A0A553ZZ29</accession>